<evidence type="ECO:0000256" key="4">
    <source>
        <dbReference type="ARBA" id="ARBA00009381"/>
    </source>
</evidence>
<feature type="binding site" evidence="7">
    <location>
        <position position="838"/>
    </location>
    <ligand>
        <name>L-glutamate</name>
        <dbReference type="ChEBI" id="CHEBI:29985"/>
    </ligand>
</feature>
<dbReference type="PROSITE" id="PS50088">
    <property type="entry name" value="ANK_REPEAT"/>
    <property type="match status" value="1"/>
</dbReference>
<dbReference type="PROSITE" id="PS50297">
    <property type="entry name" value="ANK_REP_REGION"/>
    <property type="match status" value="1"/>
</dbReference>
<dbReference type="EC" id="2.3.2.2" evidence="9"/>
<dbReference type="GO" id="GO:0005886">
    <property type="term" value="C:plasma membrane"/>
    <property type="evidence" value="ECO:0007669"/>
    <property type="project" value="TreeGrafter"/>
</dbReference>
<sequence>MVHLPNELIIAIGKEVPAEHDLNTLAQTNRRFLSCIDPILYSRKTMDTTFCASLAELPTIAILRAVQQGGEDTLRKALRYNTDGLDQVLWFAVSHRFDRHLAILLSAYSVERYGTAMIERAMFNAAFRGRTYVLRTLLESGLIDPWRDKLLSRLLCSSVSGNSPASTSYILSIGDFDLDYVSGSGEAALDIAASRNFVEVTQLLLNTGRVDVEITSRTNLGFTPFLTAVYHGHEAIARALLATGLVDVNRATVHLPGQTALMLAAARGHVALVEMLLAQDGIEVDARDDDHRSALTFAASGGCAAVVEMLLATGKADIHARDRLGRTPLSQANSNAHVIGGALLSRKKFDDAEGAYVSDVGGLNWDIDSGSEHDAAYPVETLISCWNKRPVAAISSPGADTAPTVTRSKSHPPAVATAFNDDLGSAAAVANAYAVPELIFSPDDSYGTRGAVASEASECSAIGRDIIAAGGNAVDAMVGTTFCVGVIGMYHSGIGGGGFALVRDAEGNYEAVDFRETAPAAAFEDMYGDDEQLSIAGGLAVGVPGEVLGLEYIHQKYGVLEWRDIMQGAIRVARHGFRVSEDMVVKMNATIKDGKTYLLDDPIFAAEFAPKGELLKLGEVMTRKNLANTLERIANEGSDAFYHGEIAENLASFVQSRNGTLTVEDLETYTVTDRPVKSVRYRGLDVHGMSSPASGAVALQILKVLERYPASAWHDDRNLTVHRLAEAQRFAFAYRANLGDPAFVEERDILQYESDLLSEETIDRIHEGISDDKTKHPREYFPSEEDVAALPESHGTSHIVTLDDAGMAVSLTTTININFGAQIMEPSSGIILNDEMNDFSIPGISNEFGFAPSRANYIRPRKRPLSSMTPLIATYPNGTVYAVVGAAGGSRITSATAQCLWHAVEHGVTMGEALRLGRLHDQLVPNTLTLESFFPDLEGTTAAMQAKGHEVKVARPMLSAVQAIKRRDDGSFEAVGEPRQENSAGYSV</sequence>
<evidence type="ECO:0000256" key="6">
    <source>
        <dbReference type="PIRSR" id="PIRSR600101-1"/>
    </source>
</evidence>
<feature type="binding site" evidence="7">
    <location>
        <position position="889"/>
    </location>
    <ligand>
        <name>L-glutamate</name>
        <dbReference type="ChEBI" id="CHEBI:29985"/>
    </ligand>
</feature>
<dbReference type="OrthoDB" id="1081007at2759"/>
<comment type="function">
    <text evidence="9">Cleaves the gamma-glutamyl peptide bond of glutathione and glutathione conjugates.</text>
</comment>
<evidence type="ECO:0000256" key="9">
    <source>
        <dbReference type="RuleBase" id="RU368068"/>
    </source>
</evidence>
<dbReference type="Proteomes" id="UP000076881">
    <property type="component" value="Unassembled WGS sequence"/>
</dbReference>
<dbReference type="Pfam" id="PF01019">
    <property type="entry name" value="G_glu_transpept"/>
    <property type="match status" value="1"/>
</dbReference>
<feature type="active site" description="Nucleophile" evidence="6">
    <location>
        <position position="796"/>
    </location>
</feature>
<evidence type="ECO:0000256" key="1">
    <source>
        <dbReference type="ARBA" id="ARBA00001049"/>
    </source>
</evidence>
<dbReference type="NCBIfam" id="TIGR00066">
    <property type="entry name" value="g_glut_trans"/>
    <property type="match status" value="1"/>
</dbReference>
<dbReference type="Gene3D" id="1.10.246.130">
    <property type="match status" value="1"/>
</dbReference>
<dbReference type="SUPFAM" id="SSF56235">
    <property type="entry name" value="N-terminal nucleophile aminohydrolases (Ntn hydrolases)"/>
    <property type="match status" value="1"/>
</dbReference>
<accession>A0A162KH30</accession>
<keyword evidence="9" id="KW-0012">Acyltransferase</keyword>
<dbReference type="InterPro" id="IPR029055">
    <property type="entry name" value="Ntn_hydrolases_N"/>
</dbReference>
<evidence type="ECO:0000256" key="3">
    <source>
        <dbReference type="ARBA" id="ARBA00005115"/>
    </source>
</evidence>
<evidence type="ECO:0000256" key="7">
    <source>
        <dbReference type="PIRSR" id="PIRSR600101-2"/>
    </source>
</evidence>
<gene>
    <name evidence="10" type="ORF">LEL_08389</name>
</gene>
<keyword evidence="8" id="KW-0040">ANK repeat</keyword>
<dbReference type="PANTHER" id="PTHR11686:SF62">
    <property type="entry name" value="GLUTATHIONE HYDROLASE"/>
    <property type="match status" value="1"/>
</dbReference>
<dbReference type="InterPro" id="IPR036770">
    <property type="entry name" value="Ankyrin_rpt-contain_sf"/>
</dbReference>
<name>A0A162KH30_CORDF</name>
<dbReference type="FunFam" id="3.60.20.40:FF:000001">
    <property type="entry name" value="Gamma-glutamyltranspeptidase 1"/>
    <property type="match status" value="1"/>
</dbReference>
<keyword evidence="9" id="KW-0378">Hydrolase</keyword>
<comment type="catalytic activity">
    <reaction evidence="5 9">
        <text>an N-terminal (5-L-glutamyl)-[peptide] + an alpha-amino acid = 5-L-glutamyl amino acid + an N-terminal L-alpha-aminoacyl-[peptide]</text>
        <dbReference type="Rhea" id="RHEA:23904"/>
        <dbReference type="Rhea" id="RHEA-COMP:9780"/>
        <dbReference type="Rhea" id="RHEA-COMP:9795"/>
        <dbReference type="ChEBI" id="CHEBI:77644"/>
        <dbReference type="ChEBI" id="CHEBI:78597"/>
        <dbReference type="ChEBI" id="CHEBI:78599"/>
        <dbReference type="ChEBI" id="CHEBI:78608"/>
        <dbReference type="EC" id="2.3.2.2"/>
    </reaction>
</comment>
<dbReference type="GO" id="GO:0006751">
    <property type="term" value="P:glutathione catabolic process"/>
    <property type="evidence" value="ECO:0007669"/>
    <property type="project" value="UniProtKB-UniRule"/>
</dbReference>
<comment type="pathway">
    <text evidence="3 9">Sulfur metabolism; glutathione metabolism.</text>
</comment>
<keyword evidence="11" id="KW-1185">Reference proteome</keyword>
<dbReference type="Pfam" id="PF12796">
    <property type="entry name" value="Ank_2"/>
    <property type="match status" value="2"/>
</dbReference>
<dbReference type="EMBL" id="AZHF01000006">
    <property type="protein sequence ID" value="OAA74808.1"/>
    <property type="molecule type" value="Genomic_DNA"/>
</dbReference>
<dbReference type="InterPro" id="IPR043137">
    <property type="entry name" value="GGT_ssub_C"/>
</dbReference>
<dbReference type="InterPro" id="IPR043138">
    <property type="entry name" value="GGT_lsub"/>
</dbReference>
<organism evidence="10 11">
    <name type="scientific">Akanthomyces lecanii RCEF 1005</name>
    <dbReference type="NCBI Taxonomy" id="1081108"/>
    <lineage>
        <taxon>Eukaryota</taxon>
        <taxon>Fungi</taxon>
        <taxon>Dikarya</taxon>
        <taxon>Ascomycota</taxon>
        <taxon>Pezizomycotina</taxon>
        <taxon>Sordariomycetes</taxon>
        <taxon>Hypocreomycetidae</taxon>
        <taxon>Hypocreales</taxon>
        <taxon>Cordycipitaceae</taxon>
        <taxon>Akanthomyces</taxon>
        <taxon>Cordyceps confragosa</taxon>
    </lineage>
</organism>
<dbReference type="InterPro" id="IPR000101">
    <property type="entry name" value="GGT_peptidase"/>
</dbReference>
<dbReference type="GO" id="GO:0103068">
    <property type="term" value="F:leukotriene C4 gamma-glutamyl transferase activity"/>
    <property type="evidence" value="ECO:0007669"/>
    <property type="project" value="UniProtKB-EC"/>
</dbReference>
<dbReference type="Gene3D" id="3.60.20.40">
    <property type="match status" value="1"/>
</dbReference>
<evidence type="ECO:0000313" key="11">
    <source>
        <dbReference type="Proteomes" id="UP000076881"/>
    </source>
</evidence>
<evidence type="ECO:0000256" key="8">
    <source>
        <dbReference type="PROSITE-ProRule" id="PRU00023"/>
    </source>
</evidence>
<evidence type="ECO:0000256" key="2">
    <source>
        <dbReference type="ARBA" id="ARBA00001089"/>
    </source>
</evidence>
<evidence type="ECO:0000256" key="5">
    <source>
        <dbReference type="ARBA" id="ARBA00047417"/>
    </source>
</evidence>
<feature type="binding site" evidence="7">
    <location>
        <begin position="866"/>
        <end position="867"/>
    </location>
    <ligand>
        <name>L-glutamate</name>
        <dbReference type="ChEBI" id="CHEBI:29985"/>
    </ligand>
</feature>
<dbReference type="SMART" id="SM00248">
    <property type="entry name" value="ANK"/>
    <property type="match status" value="4"/>
</dbReference>
<proteinExistence type="inferred from homology"/>
<reference evidence="10 11" key="1">
    <citation type="journal article" date="2016" name="Genome Biol. Evol.">
        <title>Divergent and convergent evolution of fungal pathogenicity.</title>
        <authorList>
            <person name="Shang Y."/>
            <person name="Xiao G."/>
            <person name="Zheng P."/>
            <person name="Cen K."/>
            <person name="Zhan S."/>
            <person name="Wang C."/>
        </authorList>
    </citation>
    <scope>NUCLEOTIDE SEQUENCE [LARGE SCALE GENOMIC DNA]</scope>
    <source>
        <strain evidence="10 11">RCEF 1005</strain>
    </source>
</reference>
<dbReference type="Gene3D" id="1.25.40.20">
    <property type="entry name" value="Ankyrin repeat-containing domain"/>
    <property type="match status" value="1"/>
</dbReference>
<dbReference type="SUPFAM" id="SSF48403">
    <property type="entry name" value="Ankyrin repeat"/>
    <property type="match status" value="1"/>
</dbReference>
<comment type="similarity">
    <text evidence="4">Belongs to the gamma-glutamyltransferase family.</text>
</comment>
<feature type="repeat" description="ANK" evidence="8">
    <location>
        <begin position="256"/>
        <end position="289"/>
    </location>
</feature>
<protein>
    <recommendedName>
        <fullName evidence="9">Glutathione hydrolase</fullName>
        <ecNumber evidence="9">2.3.2.2</ecNumber>
        <ecNumber evidence="9">3.4.19.13</ecNumber>
    </recommendedName>
    <alternativeName>
        <fullName evidence="9">Gamma-glutamyltransferase</fullName>
    </alternativeName>
    <alternativeName>
        <fullName evidence="9">Gamma-glutamyltranspeptidase</fullName>
    </alternativeName>
</protein>
<dbReference type="PANTHER" id="PTHR11686">
    <property type="entry name" value="GAMMA GLUTAMYL TRANSPEPTIDASE"/>
    <property type="match status" value="1"/>
</dbReference>
<keyword evidence="9" id="KW-0808">Transferase</keyword>
<comment type="caution">
    <text evidence="10">The sequence shown here is derived from an EMBL/GenBank/DDBJ whole genome shotgun (WGS) entry which is preliminary data.</text>
</comment>
<dbReference type="AlphaFoldDB" id="A0A162KH30"/>
<comment type="catalytic activity">
    <reaction evidence="1 9">
        <text>an S-substituted glutathione + H2O = an S-substituted L-cysteinylglycine + L-glutamate</text>
        <dbReference type="Rhea" id="RHEA:59468"/>
        <dbReference type="ChEBI" id="CHEBI:15377"/>
        <dbReference type="ChEBI" id="CHEBI:29985"/>
        <dbReference type="ChEBI" id="CHEBI:90779"/>
        <dbReference type="ChEBI" id="CHEBI:143103"/>
        <dbReference type="EC" id="3.4.19.13"/>
    </reaction>
</comment>
<feature type="binding site" evidence="7">
    <location>
        <position position="515"/>
    </location>
    <ligand>
        <name>L-glutamate</name>
        <dbReference type="ChEBI" id="CHEBI:29985"/>
    </ligand>
</feature>
<evidence type="ECO:0000313" key="10">
    <source>
        <dbReference type="EMBL" id="OAA74808.1"/>
    </source>
</evidence>
<comment type="catalytic activity">
    <reaction evidence="2 9">
        <text>glutathione + H2O = L-cysteinylglycine + L-glutamate</text>
        <dbReference type="Rhea" id="RHEA:28807"/>
        <dbReference type="ChEBI" id="CHEBI:15377"/>
        <dbReference type="ChEBI" id="CHEBI:29985"/>
        <dbReference type="ChEBI" id="CHEBI:57925"/>
        <dbReference type="ChEBI" id="CHEBI:61694"/>
        <dbReference type="EC" id="3.4.19.13"/>
    </reaction>
</comment>
<dbReference type="EC" id="3.4.19.13" evidence="9"/>
<dbReference type="InterPro" id="IPR002110">
    <property type="entry name" value="Ankyrin_rpt"/>
</dbReference>
<dbReference type="STRING" id="1081108.A0A162KH30"/>
<feature type="binding site" evidence="7">
    <location>
        <begin position="814"/>
        <end position="816"/>
    </location>
    <ligand>
        <name>L-glutamate</name>
        <dbReference type="ChEBI" id="CHEBI:29985"/>
    </ligand>
</feature>
<dbReference type="GO" id="GO:0036374">
    <property type="term" value="F:glutathione hydrolase activity"/>
    <property type="evidence" value="ECO:0007669"/>
    <property type="project" value="UniProtKB-UniRule"/>
</dbReference>
<dbReference type="PRINTS" id="PR01210">
    <property type="entry name" value="GGTRANSPTASE"/>
</dbReference>